<gene>
    <name evidence="1" type="ORF">GCM10023187_03290</name>
</gene>
<reference evidence="2" key="1">
    <citation type="journal article" date="2019" name="Int. J. Syst. Evol. Microbiol.">
        <title>The Global Catalogue of Microorganisms (GCM) 10K type strain sequencing project: providing services to taxonomists for standard genome sequencing and annotation.</title>
        <authorList>
            <consortium name="The Broad Institute Genomics Platform"/>
            <consortium name="The Broad Institute Genome Sequencing Center for Infectious Disease"/>
            <person name="Wu L."/>
            <person name="Ma J."/>
        </authorList>
    </citation>
    <scope>NUCLEOTIDE SEQUENCE [LARGE SCALE GENOMIC DNA]</scope>
    <source>
        <strain evidence="2">JCM 17925</strain>
    </source>
</reference>
<dbReference type="InterPro" id="IPR013211">
    <property type="entry name" value="LVIVD"/>
</dbReference>
<sequence length="249" mass="27018">MKKQLLYWLIGGSLLTGCSADTAKDSVSPGTGTGTGGSMARFTITGNHLYVVNNSSLVVYDIAQLNAPVNVNKISLNPGVETIFPFGNHLLIGTQQGMYIYNLNDPAKPTMTSRYDHIVSCDPVVAQGNYAYVTLRSGTNCRNGLNSLDVVDISNMAAPRLVKSYPMSNPHGLGIEGNLLFVTEGDFGLKVFDAVNPLDLKLMETFKDIRSFDVIPINKVLIVTGKDGIYQYSYSDPAKLKLLSKMPVE</sequence>
<proteinExistence type="predicted"/>
<evidence type="ECO:0000313" key="2">
    <source>
        <dbReference type="Proteomes" id="UP001500936"/>
    </source>
</evidence>
<dbReference type="SUPFAM" id="SSF82171">
    <property type="entry name" value="DPP6 N-terminal domain-like"/>
    <property type="match status" value="1"/>
</dbReference>
<organism evidence="1 2">
    <name type="scientific">Nibrella viscosa</name>
    <dbReference type="NCBI Taxonomy" id="1084524"/>
    <lineage>
        <taxon>Bacteria</taxon>
        <taxon>Pseudomonadati</taxon>
        <taxon>Bacteroidota</taxon>
        <taxon>Cytophagia</taxon>
        <taxon>Cytophagales</taxon>
        <taxon>Spirosomataceae</taxon>
        <taxon>Nibrella</taxon>
    </lineage>
</organism>
<evidence type="ECO:0000313" key="1">
    <source>
        <dbReference type="EMBL" id="GAA4395851.1"/>
    </source>
</evidence>
<accession>A0ABP8JTK3</accession>
<dbReference type="PROSITE" id="PS51257">
    <property type="entry name" value="PROKAR_LIPOPROTEIN"/>
    <property type="match status" value="1"/>
</dbReference>
<comment type="caution">
    <text evidence="1">The sequence shown here is derived from an EMBL/GenBank/DDBJ whole genome shotgun (WGS) entry which is preliminary data.</text>
</comment>
<name>A0ABP8JTK3_9BACT</name>
<dbReference type="Pfam" id="PF08309">
    <property type="entry name" value="LVIVD"/>
    <property type="match status" value="2"/>
</dbReference>
<dbReference type="EMBL" id="BAABHB010000001">
    <property type="protein sequence ID" value="GAA4395851.1"/>
    <property type="molecule type" value="Genomic_DNA"/>
</dbReference>
<keyword evidence="2" id="KW-1185">Reference proteome</keyword>
<evidence type="ECO:0008006" key="3">
    <source>
        <dbReference type="Google" id="ProtNLM"/>
    </source>
</evidence>
<protein>
    <recommendedName>
        <fullName evidence="3">LVIVD repeat-containing protein</fullName>
    </recommendedName>
</protein>
<dbReference type="Proteomes" id="UP001500936">
    <property type="component" value="Unassembled WGS sequence"/>
</dbReference>
<dbReference type="RefSeq" id="WP_345263287.1">
    <property type="nucleotide sequence ID" value="NZ_BAABHB010000001.1"/>
</dbReference>